<feature type="domain" description="MADF" evidence="1">
    <location>
        <begin position="18"/>
        <end position="113"/>
    </location>
</feature>
<sequence>MSDRKSIFSKTEKVFILRCIKVYKSLPALWDIKSKDYHNRQKKNAAYAILINKYREKYPNATRKHIIRKFSVLRTSFRKELKRINDAKRNGTDVKKPTLWYFEEMRFLQEIQNSRSTMNQFKKTEENNSVINMTQIYKENENQKEMKKDNTCQIVKEKITIKEREKNAQDELTGFACECLKSKENEYDKIAKVWAIELPKMSREQQIYAKKAINDILFEGQLGNLHWNSVQIDPLIIRRTFTPIYNSDST</sequence>
<dbReference type="AlphaFoldDB" id="A0A195DCQ0"/>
<dbReference type="PANTHER" id="PTHR21505">
    <property type="entry name" value="MADF DOMAIN-CONTAINING PROTEIN-RELATED"/>
    <property type="match status" value="1"/>
</dbReference>
<dbReference type="InterPro" id="IPR006578">
    <property type="entry name" value="MADF-dom"/>
</dbReference>
<dbReference type="PROSITE" id="PS51029">
    <property type="entry name" value="MADF"/>
    <property type="match status" value="1"/>
</dbReference>
<protein>
    <recommendedName>
        <fullName evidence="1">MADF domain-containing protein</fullName>
    </recommendedName>
</protein>
<evidence type="ECO:0000313" key="2">
    <source>
        <dbReference type="EMBL" id="KYN10661.1"/>
    </source>
</evidence>
<evidence type="ECO:0000313" key="3">
    <source>
        <dbReference type="Proteomes" id="UP000078492"/>
    </source>
</evidence>
<organism evidence="2 3">
    <name type="scientific">Trachymyrmex cornetzi</name>
    <dbReference type="NCBI Taxonomy" id="471704"/>
    <lineage>
        <taxon>Eukaryota</taxon>
        <taxon>Metazoa</taxon>
        <taxon>Ecdysozoa</taxon>
        <taxon>Arthropoda</taxon>
        <taxon>Hexapoda</taxon>
        <taxon>Insecta</taxon>
        <taxon>Pterygota</taxon>
        <taxon>Neoptera</taxon>
        <taxon>Endopterygota</taxon>
        <taxon>Hymenoptera</taxon>
        <taxon>Apocrita</taxon>
        <taxon>Aculeata</taxon>
        <taxon>Formicoidea</taxon>
        <taxon>Formicidae</taxon>
        <taxon>Myrmicinae</taxon>
        <taxon>Trachymyrmex</taxon>
    </lineage>
</organism>
<accession>A0A195DCQ0</accession>
<keyword evidence="3" id="KW-1185">Reference proteome</keyword>
<proteinExistence type="predicted"/>
<gene>
    <name evidence="2" type="ORF">ALC57_17268</name>
</gene>
<dbReference type="Pfam" id="PF10545">
    <property type="entry name" value="MADF_DNA_bdg"/>
    <property type="match status" value="1"/>
</dbReference>
<evidence type="ECO:0000259" key="1">
    <source>
        <dbReference type="PROSITE" id="PS51029"/>
    </source>
</evidence>
<dbReference type="EMBL" id="KQ980989">
    <property type="protein sequence ID" value="KYN10661.1"/>
    <property type="molecule type" value="Genomic_DNA"/>
</dbReference>
<dbReference type="Proteomes" id="UP000078492">
    <property type="component" value="Unassembled WGS sequence"/>
</dbReference>
<name>A0A195DCQ0_9HYME</name>
<dbReference type="SMART" id="SM00595">
    <property type="entry name" value="MADF"/>
    <property type="match status" value="1"/>
</dbReference>
<dbReference type="PANTHER" id="PTHR21505:SF8">
    <property type="entry name" value="DPT-YFP REPRESSOR BY OVEREXPRESSION, ISOFORM D-RELATED"/>
    <property type="match status" value="1"/>
</dbReference>
<reference evidence="2 3" key="1">
    <citation type="submission" date="2015-09" db="EMBL/GenBank/DDBJ databases">
        <title>Trachymyrmex cornetzi WGS genome.</title>
        <authorList>
            <person name="Nygaard S."/>
            <person name="Hu H."/>
            <person name="Boomsma J."/>
            <person name="Zhang G."/>
        </authorList>
    </citation>
    <scope>NUCLEOTIDE SEQUENCE [LARGE SCALE GENOMIC DNA]</scope>
    <source>
        <strain evidence="2">Tcor2-1</strain>
        <tissue evidence="2">Whole body</tissue>
    </source>
</reference>